<accession>A0A6J6SRP3</accession>
<sequence length="210" mass="21828">MNSSSRAVVDASSTVITPSLPTLSIASAISSPIARSWAEIVATSAICALSFTTVAFSAKRAETAATAASIPSFRSIGCAPAARLRKPSLTIAWARTVAVVVPSPATSLVFVATSFTSCAPIFSAGSESSISLAIVTPSFVIVGAPNDLEITTLRPLGPSVTFTVSARIFTPRSIARRAFSSNSRIFPIITSRLQRECHGLKVRGTPHCCT</sequence>
<reference evidence="1" key="1">
    <citation type="submission" date="2020-05" db="EMBL/GenBank/DDBJ databases">
        <authorList>
            <person name="Chiriac C."/>
            <person name="Salcher M."/>
            <person name="Ghai R."/>
            <person name="Kavagutti S V."/>
        </authorList>
    </citation>
    <scope>NUCLEOTIDE SEQUENCE</scope>
</reference>
<protein>
    <submittedName>
        <fullName evidence="1">Unannotated protein</fullName>
    </submittedName>
</protein>
<name>A0A6J6SRP3_9ZZZZ</name>
<proteinExistence type="predicted"/>
<evidence type="ECO:0000313" key="1">
    <source>
        <dbReference type="EMBL" id="CAB4736859.1"/>
    </source>
</evidence>
<organism evidence="1">
    <name type="scientific">freshwater metagenome</name>
    <dbReference type="NCBI Taxonomy" id="449393"/>
    <lineage>
        <taxon>unclassified sequences</taxon>
        <taxon>metagenomes</taxon>
        <taxon>ecological metagenomes</taxon>
    </lineage>
</organism>
<gene>
    <name evidence="1" type="ORF">UFOPK2772_00735</name>
</gene>
<dbReference type="EMBL" id="CAEZYT010000037">
    <property type="protein sequence ID" value="CAB4736859.1"/>
    <property type="molecule type" value="Genomic_DNA"/>
</dbReference>
<dbReference type="AlphaFoldDB" id="A0A6J6SRP3"/>